<gene>
    <name evidence="1" type="ORF">GCM10009007_13480</name>
</gene>
<dbReference type="Proteomes" id="UP000614287">
    <property type="component" value="Unassembled WGS sequence"/>
</dbReference>
<reference evidence="1" key="2">
    <citation type="submission" date="2020-09" db="EMBL/GenBank/DDBJ databases">
        <authorList>
            <person name="Sun Q."/>
            <person name="Kim S."/>
        </authorList>
    </citation>
    <scope>NUCLEOTIDE SEQUENCE</scope>
    <source>
        <strain evidence="1">KCTC 32501</strain>
    </source>
</reference>
<reference evidence="1" key="1">
    <citation type="journal article" date="2014" name="Int. J. Syst. Evol. Microbiol.">
        <title>Complete genome sequence of Corynebacterium casei LMG S-19264T (=DSM 44701T), isolated from a smear-ripened cheese.</title>
        <authorList>
            <consortium name="US DOE Joint Genome Institute (JGI-PGF)"/>
            <person name="Walter F."/>
            <person name="Albersmeier A."/>
            <person name="Kalinowski J."/>
            <person name="Ruckert C."/>
        </authorList>
    </citation>
    <scope>NUCLEOTIDE SEQUENCE</scope>
    <source>
        <strain evidence="1">KCTC 32501</strain>
    </source>
</reference>
<proteinExistence type="predicted"/>
<comment type="caution">
    <text evidence="1">The sequence shown here is derived from an EMBL/GenBank/DDBJ whole genome shotgun (WGS) entry which is preliminary data.</text>
</comment>
<accession>A0A8J3G008</accession>
<organism evidence="1 2">
    <name type="scientific">Formosimonas limnophila</name>
    <dbReference type="NCBI Taxonomy" id="1384487"/>
    <lineage>
        <taxon>Bacteria</taxon>
        <taxon>Pseudomonadati</taxon>
        <taxon>Pseudomonadota</taxon>
        <taxon>Betaproteobacteria</taxon>
        <taxon>Burkholderiales</taxon>
        <taxon>Burkholderiaceae</taxon>
        <taxon>Formosimonas</taxon>
    </lineage>
</organism>
<dbReference type="AlphaFoldDB" id="A0A8J3G008"/>
<evidence type="ECO:0000313" key="1">
    <source>
        <dbReference type="EMBL" id="GHA73693.1"/>
    </source>
</evidence>
<protein>
    <submittedName>
        <fullName evidence="1">Uncharacterized protein</fullName>
    </submittedName>
</protein>
<dbReference type="EMBL" id="BMZG01000006">
    <property type="protein sequence ID" value="GHA73693.1"/>
    <property type="molecule type" value="Genomic_DNA"/>
</dbReference>
<name>A0A8J3G008_9BURK</name>
<sequence>MRFIRLAFLSAYYVNFLVKSKPSLPAALVQYAARELMTRAESIKVSRQKVHEISTAPLPLSEWKLAYPNSLIEQTHVCNEAAHEMNWVQRLKKAMSASVSSRISWSELSAADYAPSQTALVFAPMVLDVSDDVLVTMAVMPKWFSADGVLLFATLANGSLPELVNAQPEWLDLFTHWHNIMDVGARLQALSFGLPVLDVETLTLSYSEFDTLWQDLVAFLPALQSKSDEETQVWWDKAHGLFNQGLRHISLEVLYGQVWQPNVKAAKTEHTVSLESLADQLTKRNYPS</sequence>
<keyword evidence="2" id="KW-1185">Reference proteome</keyword>
<evidence type="ECO:0000313" key="2">
    <source>
        <dbReference type="Proteomes" id="UP000614287"/>
    </source>
</evidence>